<evidence type="ECO:0000256" key="2">
    <source>
        <dbReference type="ARBA" id="ARBA00012150"/>
    </source>
</evidence>
<dbReference type="PROSITE" id="PS00150">
    <property type="entry name" value="ACYLPHOSPHATASE_1"/>
    <property type="match status" value="1"/>
</dbReference>
<dbReference type="InterPro" id="IPR020456">
    <property type="entry name" value="Acylphosphatase"/>
</dbReference>
<evidence type="ECO:0000256" key="7">
    <source>
        <dbReference type="RuleBase" id="RU004168"/>
    </source>
</evidence>
<organism evidence="9 10">
    <name type="scientific">Bacillus solimangrovi</name>
    <dbReference type="NCBI Taxonomy" id="1305675"/>
    <lineage>
        <taxon>Bacteria</taxon>
        <taxon>Bacillati</taxon>
        <taxon>Bacillota</taxon>
        <taxon>Bacilli</taxon>
        <taxon>Bacillales</taxon>
        <taxon>Bacillaceae</taxon>
        <taxon>Bacillus</taxon>
    </lineage>
</organism>
<keyword evidence="10" id="KW-1185">Reference proteome</keyword>
<gene>
    <name evidence="9" type="ORF">BFG57_05485</name>
</gene>
<dbReference type="PANTHER" id="PTHR47268">
    <property type="entry name" value="ACYLPHOSPHATASE"/>
    <property type="match status" value="1"/>
</dbReference>
<dbReference type="InterPro" id="IPR017968">
    <property type="entry name" value="Acylphosphatase_CS"/>
</dbReference>
<feature type="active site" evidence="5">
    <location>
        <position position="18"/>
    </location>
</feature>
<evidence type="ECO:0000259" key="8">
    <source>
        <dbReference type="PROSITE" id="PS51160"/>
    </source>
</evidence>
<dbReference type="EMBL" id="MJEH01000062">
    <property type="protein sequence ID" value="OEH91319.1"/>
    <property type="molecule type" value="Genomic_DNA"/>
</dbReference>
<dbReference type="Proteomes" id="UP000095209">
    <property type="component" value="Unassembled WGS sequence"/>
</dbReference>
<dbReference type="SUPFAM" id="SSF54975">
    <property type="entry name" value="Acylphosphatase/BLUF domain-like"/>
    <property type="match status" value="1"/>
</dbReference>
<name>A0A1E5LBG6_9BACI</name>
<dbReference type="PROSITE" id="PS51160">
    <property type="entry name" value="ACYLPHOSPHATASE_3"/>
    <property type="match status" value="1"/>
</dbReference>
<dbReference type="RefSeq" id="WP_069718579.1">
    <property type="nucleotide sequence ID" value="NZ_MJEH01000062.1"/>
</dbReference>
<comment type="caution">
    <text evidence="9">The sequence shown here is derived from an EMBL/GenBank/DDBJ whole genome shotgun (WGS) entry which is preliminary data.</text>
</comment>
<dbReference type="Gene3D" id="3.30.70.100">
    <property type="match status" value="1"/>
</dbReference>
<dbReference type="PANTHER" id="PTHR47268:SF4">
    <property type="entry name" value="ACYLPHOSPHATASE"/>
    <property type="match status" value="1"/>
</dbReference>
<dbReference type="InterPro" id="IPR001792">
    <property type="entry name" value="Acylphosphatase-like_dom"/>
</dbReference>
<feature type="active site" evidence="5">
    <location>
        <position position="36"/>
    </location>
</feature>
<keyword evidence="5 6" id="KW-0378">Hydrolase</keyword>
<feature type="domain" description="Acylphosphatase-like" evidence="8">
    <location>
        <begin position="3"/>
        <end position="89"/>
    </location>
</feature>
<dbReference type="NCBIfam" id="NF010995">
    <property type="entry name" value="PRK14420.1"/>
    <property type="match status" value="1"/>
</dbReference>
<dbReference type="AlphaFoldDB" id="A0A1E5LBG6"/>
<proteinExistence type="inferred from homology"/>
<evidence type="ECO:0000313" key="9">
    <source>
        <dbReference type="EMBL" id="OEH91319.1"/>
    </source>
</evidence>
<comment type="similarity">
    <text evidence="1 7">Belongs to the acylphosphatase family.</text>
</comment>
<evidence type="ECO:0000256" key="4">
    <source>
        <dbReference type="ARBA" id="ARBA00047645"/>
    </source>
</evidence>
<dbReference type="STRING" id="1305675.BFG57_05485"/>
<sequence>MKRYHLIVHGKVQGVGFRIYTQLEALKRNVNGWAKNRTDGTVEIDAEGSNEQIDDFINAIKRGSPFSNVSRVEQYEDASFNHYSSFKIK</sequence>
<dbReference type="PRINTS" id="PR00112">
    <property type="entry name" value="ACYLPHPHTASE"/>
</dbReference>
<evidence type="ECO:0000256" key="1">
    <source>
        <dbReference type="ARBA" id="ARBA00005614"/>
    </source>
</evidence>
<protein>
    <recommendedName>
        <fullName evidence="3 5">Acylphosphatase</fullName>
        <ecNumber evidence="2 5">3.6.1.7</ecNumber>
    </recommendedName>
</protein>
<dbReference type="PROSITE" id="PS00151">
    <property type="entry name" value="ACYLPHOSPHATASE_2"/>
    <property type="match status" value="1"/>
</dbReference>
<dbReference type="EC" id="3.6.1.7" evidence="2 5"/>
<dbReference type="GO" id="GO:0003998">
    <property type="term" value="F:acylphosphatase activity"/>
    <property type="evidence" value="ECO:0007669"/>
    <property type="project" value="UniProtKB-EC"/>
</dbReference>
<dbReference type="Pfam" id="PF00708">
    <property type="entry name" value="Acylphosphatase"/>
    <property type="match status" value="1"/>
</dbReference>
<evidence type="ECO:0000256" key="5">
    <source>
        <dbReference type="PROSITE-ProRule" id="PRU00520"/>
    </source>
</evidence>
<evidence type="ECO:0000256" key="3">
    <source>
        <dbReference type="ARBA" id="ARBA00015991"/>
    </source>
</evidence>
<reference evidence="9 10" key="1">
    <citation type="submission" date="2016-08" db="EMBL/GenBank/DDBJ databases">
        <title>Genome of Bacillus solimangrovi GH2-4.</title>
        <authorList>
            <person name="Lim S."/>
            <person name="Kim B.-C."/>
        </authorList>
    </citation>
    <scope>NUCLEOTIDE SEQUENCE [LARGE SCALE GENOMIC DNA]</scope>
    <source>
        <strain evidence="9 10">GH2-4</strain>
    </source>
</reference>
<accession>A0A1E5LBG6</accession>
<dbReference type="OrthoDB" id="9808093at2"/>
<dbReference type="InterPro" id="IPR036046">
    <property type="entry name" value="Acylphosphatase-like_dom_sf"/>
</dbReference>
<comment type="catalytic activity">
    <reaction evidence="4 5 6">
        <text>an acyl phosphate + H2O = a carboxylate + phosphate + H(+)</text>
        <dbReference type="Rhea" id="RHEA:14965"/>
        <dbReference type="ChEBI" id="CHEBI:15377"/>
        <dbReference type="ChEBI" id="CHEBI:15378"/>
        <dbReference type="ChEBI" id="CHEBI:29067"/>
        <dbReference type="ChEBI" id="CHEBI:43474"/>
        <dbReference type="ChEBI" id="CHEBI:59918"/>
        <dbReference type="EC" id="3.6.1.7"/>
    </reaction>
</comment>
<evidence type="ECO:0000256" key="6">
    <source>
        <dbReference type="RuleBase" id="RU000553"/>
    </source>
</evidence>
<evidence type="ECO:0000313" key="10">
    <source>
        <dbReference type="Proteomes" id="UP000095209"/>
    </source>
</evidence>